<dbReference type="GO" id="GO:0031177">
    <property type="term" value="F:phosphopantetheine binding"/>
    <property type="evidence" value="ECO:0007669"/>
    <property type="project" value="TreeGrafter"/>
</dbReference>
<sequence length="673" mass="73085">MIEPSRSEVFHLVMSFGPTADIDRFCDAVQHVVSLNSVLRTRIVDYNGSKVQVVLKQQHVTERRSGDVDEFLRGDTAPRLGLNLPLFSSAFVGRELVVSIHHAIMDHWSMTACLRGDVAGAYLGHAPPPRRTPFKRFVEHCVALDEAAARRFWEPRFKGVPAIFPQPKRGYSPCASQKSPLKITLARTGGSNSIPTAHLPYYSEAAWAITSGVYANSTTVAYGYVLSGRSTALDGAEDTLGLTIAEVPIQVTLPPSMTVEQLIKDRAGSLRQLQGCPALQYGMDKIASVSDAARIAAGCQTLFNIRPFTDVDVSPEKLRDDGISFRQIQWLRGSFPLQLILNILEDGVLVETRADEHVLPDAQLSRVLHQYAHTLRMLTQVPPNTKLGSLPLLSAEDRDEIFRWHGTPTGADQTINKNNTAPLDRDLAHLGVGSSVAKSHVWIVEPRAPFNLAPIGAVGELLIQQEPGVTEDHGGDEGGAAAGLIPPPHWWSPSSPSPGHGGTTATGHVSTRFLRTGVLARYNHDGSIASVGRLENRVMLRGQPIQLEDIERVLMECDKVREAVALLRISQGRTRLVALVSLSAAAAEPGASDEAQHPSSINGSKTADGLKEAAPREHSDLASICAFAKSRLPSERIPTDWYLVRKVPRTPALALDRAAAKELTKTAPQRVSS</sequence>
<comment type="caution">
    <text evidence="7">The sequence shown here is derived from an EMBL/GenBank/DDBJ whole genome shotgun (WGS) entry which is preliminary data.</text>
</comment>
<evidence type="ECO:0000313" key="7">
    <source>
        <dbReference type="EMBL" id="KKY29459.1"/>
    </source>
</evidence>
<proteinExistence type="inferred from homology"/>
<dbReference type="GO" id="GO:0003824">
    <property type="term" value="F:catalytic activity"/>
    <property type="evidence" value="ECO:0007669"/>
    <property type="project" value="InterPro"/>
</dbReference>
<dbReference type="Gene3D" id="3.30.559.30">
    <property type="entry name" value="Nonribosomal peptide synthetase, condensation domain"/>
    <property type="match status" value="1"/>
</dbReference>
<dbReference type="Gene3D" id="2.30.38.10">
    <property type="entry name" value="Luciferase, Domain 3"/>
    <property type="match status" value="1"/>
</dbReference>
<dbReference type="AlphaFoldDB" id="A0A0G2F5G3"/>
<dbReference type="OrthoDB" id="416786at2759"/>
<dbReference type="PANTHER" id="PTHR45527:SF3">
    <property type="entry name" value="SIDEROPHORE SYNTHETASE (EUROFUNG)"/>
    <property type="match status" value="1"/>
</dbReference>
<dbReference type="EMBL" id="LCUC01000768">
    <property type="protein sequence ID" value="KKY29459.1"/>
    <property type="molecule type" value="Genomic_DNA"/>
</dbReference>
<dbReference type="InterPro" id="IPR023213">
    <property type="entry name" value="CAT-like_dom_sf"/>
</dbReference>
<evidence type="ECO:0000256" key="4">
    <source>
        <dbReference type="ARBA" id="ARBA00029454"/>
    </source>
</evidence>
<keyword evidence="8" id="KW-1185">Reference proteome</keyword>
<gene>
    <name evidence="7" type="ORF">UCDDA912_g10617</name>
</gene>
<dbReference type="SUPFAM" id="SSF56801">
    <property type="entry name" value="Acetyl-CoA synthetase-like"/>
    <property type="match status" value="1"/>
</dbReference>
<evidence type="ECO:0000256" key="5">
    <source>
        <dbReference type="SAM" id="MobiDB-lite"/>
    </source>
</evidence>
<dbReference type="Gene3D" id="3.30.300.30">
    <property type="match status" value="1"/>
</dbReference>
<evidence type="ECO:0000256" key="2">
    <source>
        <dbReference type="ARBA" id="ARBA00022553"/>
    </source>
</evidence>
<dbReference type="InterPro" id="IPR001242">
    <property type="entry name" value="Condensation_dom"/>
</dbReference>
<dbReference type="Gene3D" id="3.30.559.10">
    <property type="entry name" value="Chloramphenicol acetyltransferase-like domain"/>
    <property type="match status" value="1"/>
</dbReference>
<dbReference type="Proteomes" id="UP000034680">
    <property type="component" value="Unassembled WGS sequence"/>
</dbReference>
<feature type="region of interest" description="Disordered" evidence="5">
    <location>
        <begin position="470"/>
        <end position="507"/>
    </location>
</feature>
<accession>A0A0G2F5G3</accession>
<dbReference type="GO" id="GO:0044550">
    <property type="term" value="P:secondary metabolite biosynthetic process"/>
    <property type="evidence" value="ECO:0007669"/>
    <property type="project" value="TreeGrafter"/>
</dbReference>
<dbReference type="GO" id="GO:0043041">
    <property type="term" value="P:amino acid activation for nonribosomal peptide biosynthetic process"/>
    <property type="evidence" value="ECO:0007669"/>
    <property type="project" value="TreeGrafter"/>
</dbReference>
<keyword evidence="1" id="KW-0596">Phosphopantetheine</keyword>
<name>A0A0G2F5G3_9PEZI</name>
<feature type="domain" description="Condensation" evidence="6">
    <location>
        <begin position="12"/>
        <end position="401"/>
    </location>
</feature>
<evidence type="ECO:0000256" key="3">
    <source>
        <dbReference type="ARBA" id="ARBA00022598"/>
    </source>
</evidence>
<keyword evidence="3" id="KW-0436">Ligase</keyword>
<protein>
    <submittedName>
        <fullName evidence="7">Putative nonribosomal peptide synthase</fullName>
    </submittedName>
</protein>
<evidence type="ECO:0000259" key="6">
    <source>
        <dbReference type="Pfam" id="PF00668"/>
    </source>
</evidence>
<reference evidence="7 8" key="1">
    <citation type="submission" date="2015-05" db="EMBL/GenBank/DDBJ databases">
        <title>Distinctive expansion of gene families associated with plant cell wall degradation and secondary metabolism in the genomes of grapevine trunk pathogens.</title>
        <authorList>
            <person name="Lawrence D.P."/>
            <person name="Travadon R."/>
            <person name="Rolshausen P.E."/>
            <person name="Baumgartner K."/>
        </authorList>
    </citation>
    <scope>NUCLEOTIDE SEQUENCE [LARGE SCALE GENOMIC DNA]</scope>
    <source>
        <strain evidence="7">DA912</strain>
    </source>
</reference>
<comment type="similarity">
    <text evidence="4">Belongs to the NRP synthetase family.</text>
</comment>
<evidence type="ECO:0000256" key="1">
    <source>
        <dbReference type="ARBA" id="ARBA00022450"/>
    </source>
</evidence>
<feature type="region of interest" description="Disordered" evidence="5">
    <location>
        <begin position="588"/>
        <end position="614"/>
    </location>
</feature>
<dbReference type="SUPFAM" id="SSF52777">
    <property type="entry name" value="CoA-dependent acyltransferases"/>
    <property type="match status" value="2"/>
</dbReference>
<dbReference type="GO" id="GO:0005737">
    <property type="term" value="C:cytoplasm"/>
    <property type="evidence" value="ECO:0007669"/>
    <property type="project" value="TreeGrafter"/>
</dbReference>
<keyword evidence="2" id="KW-0597">Phosphoprotein</keyword>
<dbReference type="PANTHER" id="PTHR45527">
    <property type="entry name" value="NONRIBOSOMAL PEPTIDE SYNTHETASE"/>
    <property type="match status" value="1"/>
</dbReference>
<evidence type="ECO:0000313" key="8">
    <source>
        <dbReference type="Proteomes" id="UP000034680"/>
    </source>
</evidence>
<dbReference type="Pfam" id="PF00668">
    <property type="entry name" value="Condensation"/>
    <property type="match status" value="1"/>
</dbReference>
<dbReference type="InterPro" id="IPR045851">
    <property type="entry name" value="AMP-bd_C_sf"/>
</dbReference>
<organism evidence="7 8">
    <name type="scientific">Diaporthe ampelina</name>
    <dbReference type="NCBI Taxonomy" id="1214573"/>
    <lineage>
        <taxon>Eukaryota</taxon>
        <taxon>Fungi</taxon>
        <taxon>Dikarya</taxon>
        <taxon>Ascomycota</taxon>
        <taxon>Pezizomycotina</taxon>
        <taxon>Sordariomycetes</taxon>
        <taxon>Sordariomycetidae</taxon>
        <taxon>Diaporthales</taxon>
        <taxon>Diaporthaceae</taxon>
        <taxon>Diaporthe</taxon>
    </lineage>
</organism>
<reference evidence="7 8" key="2">
    <citation type="submission" date="2015-05" db="EMBL/GenBank/DDBJ databases">
        <authorList>
            <person name="Morales-Cruz A."/>
            <person name="Amrine K.C."/>
            <person name="Cantu D."/>
        </authorList>
    </citation>
    <scope>NUCLEOTIDE SEQUENCE [LARGE SCALE GENOMIC DNA]</scope>
    <source>
        <strain evidence="7">DA912</strain>
    </source>
</reference>